<dbReference type="GO" id="GO:0016491">
    <property type="term" value="F:oxidoreductase activity"/>
    <property type="evidence" value="ECO:0007669"/>
    <property type="project" value="UniProtKB-KW"/>
</dbReference>
<evidence type="ECO:0000256" key="4">
    <source>
        <dbReference type="ARBA" id="ARBA00023008"/>
    </source>
</evidence>
<dbReference type="CDD" id="cd13903">
    <property type="entry name" value="CuRO_3_Tv-LCC_like"/>
    <property type="match status" value="1"/>
</dbReference>
<proteinExistence type="inferred from homology"/>
<dbReference type="Pfam" id="PF07732">
    <property type="entry name" value="Cu-oxidase_3"/>
    <property type="match status" value="1"/>
</dbReference>
<dbReference type="Pfam" id="PF07731">
    <property type="entry name" value="Cu-oxidase_2"/>
    <property type="match status" value="1"/>
</dbReference>
<keyword evidence="6" id="KW-0325">Glycoprotein</keyword>
<evidence type="ECO:0000256" key="5">
    <source>
        <dbReference type="ARBA" id="ARBA00023157"/>
    </source>
</evidence>
<evidence type="ECO:0000256" key="6">
    <source>
        <dbReference type="ARBA" id="ARBA00023180"/>
    </source>
</evidence>
<dbReference type="PROSITE" id="PS00079">
    <property type="entry name" value="MULTICOPPER_OXIDASE1"/>
    <property type="match status" value="2"/>
</dbReference>
<evidence type="ECO:0000313" key="11">
    <source>
        <dbReference type="EMBL" id="KTB32102.1"/>
    </source>
</evidence>
<dbReference type="InterPro" id="IPR045087">
    <property type="entry name" value="Cu-oxidase_fam"/>
</dbReference>
<dbReference type="PANTHER" id="PTHR11709:SF511">
    <property type="entry name" value="LACCASE"/>
    <property type="match status" value="1"/>
</dbReference>
<gene>
    <name evidence="11" type="ORF">WG66_15320</name>
</gene>
<evidence type="ECO:0000259" key="9">
    <source>
        <dbReference type="Pfam" id="PF07731"/>
    </source>
</evidence>
<dbReference type="PANTHER" id="PTHR11709">
    <property type="entry name" value="MULTI-COPPER OXIDASE"/>
    <property type="match status" value="1"/>
</dbReference>
<dbReference type="InterPro" id="IPR011706">
    <property type="entry name" value="Cu-oxidase_C"/>
</dbReference>
<evidence type="ECO:0000256" key="2">
    <source>
        <dbReference type="ARBA" id="ARBA00022723"/>
    </source>
</evidence>
<dbReference type="Pfam" id="PF00394">
    <property type="entry name" value="Cu-oxidase"/>
    <property type="match status" value="1"/>
</dbReference>
<feature type="domain" description="Plastocyanin-like" evidence="10">
    <location>
        <begin position="49"/>
        <end position="154"/>
    </location>
</feature>
<dbReference type="FunFam" id="2.60.40.420:FF:000045">
    <property type="entry name" value="Laccase 2"/>
    <property type="match status" value="1"/>
</dbReference>
<evidence type="ECO:0008006" key="13">
    <source>
        <dbReference type="Google" id="ProtNLM"/>
    </source>
</evidence>
<comment type="similarity">
    <text evidence="1">Belongs to the multicopper oxidase family.</text>
</comment>
<dbReference type="InterPro" id="IPR033138">
    <property type="entry name" value="Cu_oxidase_CS"/>
</dbReference>
<evidence type="ECO:0000259" key="10">
    <source>
        <dbReference type="Pfam" id="PF07732"/>
    </source>
</evidence>
<reference evidence="11 12" key="1">
    <citation type="submission" date="2015-12" db="EMBL/GenBank/DDBJ databases">
        <title>Draft genome sequence of Moniliophthora roreri, the causal agent of frosty pod rot of cacao.</title>
        <authorList>
            <person name="Aime M.C."/>
            <person name="Diaz-Valderrama J.R."/>
            <person name="Kijpornyongpan T."/>
            <person name="Phillips-Mora W."/>
        </authorList>
    </citation>
    <scope>NUCLEOTIDE SEQUENCE [LARGE SCALE GENOMIC DNA]</scope>
    <source>
        <strain evidence="11 12">MCA 2952</strain>
    </source>
</reference>
<dbReference type="EMBL" id="LATX01002258">
    <property type="protein sequence ID" value="KTB32102.1"/>
    <property type="molecule type" value="Genomic_DNA"/>
</dbReference>
<feature type="chain" id="PRO_5006901515" description="Laccase" evidence="7">
    <location>
        <begin position="18"/>
        <end position="528"/>
    </location>
</feature>
<evidence type="ECO:0000256" key="1">
    <source>
        <dbReference type="ARBA" id="ARBA00010609"/>
    </source>
</evidence>
<dbReference type="Gene3D" id="2.60.40.420">
    <property type="entry name" value="Cupredoxins - blue copper proteins"/>
    <property type="match status" value="3"/>
</dbReference>
<dbReference type="AlphaFoldDB" id="A0A0W0F6X8"/>
<feature type="signal peptide" evidence="7">
    <location>
        <begin position="1"/>
        <end position="17"/>
    </location>
</feature>
<name>A0A0W0F6X8_MONRR</name>
<dbReference type="GO" id="GO:0005507">
    <property type="term" value="F:copper ion binding"/>
    <property type="evidence" value="ECO:0007669"/>
    <property type="project" value="InterPro"/>
</dbReference>
<dbReference type="InterPro" id="IPR002355">
    <property type="entry name" value="Cu_oxidase_Cu_BS"/>
</dbReference>
<keyword evidence="5" id="KW-1015">Disulfide bond</keyword>
<keyword evidence="4" id="KW-0186">Copper</keyword>
<dbReference type="InterPro" id="IPR011707">
    <property type="entry name" value="Cu-oxidase-like_N"/>
</dbReference>
<evidence type="ECO:0000259" key="8">
    <source>
        <dbReference type="Pfam" id="PF00394"/>
    </source>
</evidence>
<keyword evidence="2" id="KW-0479">Metal-binding</keyword>
<dbReference type="eggNOG" id="KOG1263">
    <property type="taxonomic scope" value="Eukaryota"/>
</dbReference>
<evidence type="ECO:0000256" key="7">
    <source>
        <dbReference type="SAM" id="SignalP"/>
    </source>
</evidence>
<feature type="domain" description="Plastocyanin-like" evidence="8">
    <location>
        <begin position="166"/>
        <end position="312"/>
    </location>
</feature>
<feature type="domain" description="Plastocyanin-like" evidence="9">
    <location>
        <begin position="379"/>
        <end position="499"/>
    </location>
</feature>
<dbReference type="PROSITE" id="PS00080">
    <property type="entry name" value="MULTICOPPER_OXIDASE2"/>
    <property type="match status" value="1"/>
</dbReference>
<comment type="caution">
    <text evidence="11">The sequence shown here is derived from an EMBL/GenBank/DDBJ whole genome shotgun (WGS) entry which is preliminary data.</text>
</comment>
<sequence length="528" mass="58038">MRQLFLLLSALGPLVQAVEIIDRTGSLHIVNKQISPDGFQRTAVLAGKTSVDAAFPGPLITARKGDNIQIDVFDELTDSSMDRATTIHWHGLFQRGTAWADGPEFVTQCPIVPGNSFQYHFPVPDEAGTYWYHSHFRAQYCDGLRGPLVIYDPNDPHQCLYDIDDENTIITLADWYHSTAPAIVATQTPPIADSTLINGLGRWPQGDLTAPLAVVNIVQGKRYRMRLVSMSCDPNYTFSIDGHNMTIIEADGVNVRPFTVNKLNILAAQRYSFVLNANQPVGNYWIRALPNASGPQGFDNGINSAILRYKGAENVDPITTEATNTIMLRETDLHYLSRDGRSAVPGLPVPGGADLVLNMTLGFTPPATFMLNQVPFVVPNVPVLLQILSGAQSAQDLLPRGSVYDLPRNKVIEINLFNNNTVGGPHAMHLHGHTFDVIKSADSPTYNFKDPVRRDTVSVAGNNLTAIRFVTDNPGPWLLHCHVNFHLVDGLAVVLAEDTRNVKSANPVPPDWSNLCPTWDSTPSEIRN</sequence>
<keyword evidence="7" id="KW-0732">Signal</keyword>
<dbReference type="Proteomes" id="UP000054988">
    <property type="component" value="Unassembled WGS sequence"/>
</dbReference>
<organism evidence="11 12">
    <name type="scientific">Moniliophthora roreri</name>
    <name type="common">Frosty pod rot fungus</name>
    <name type="synonym">Monilia roreri</name>
    <dbReference type="NCBI Taxonomy" id="221103"/>
    <lineage>
        <taxon>Eukaryota</taxon>
        <taxon>Fungi</taxon>
        <taxon>Dikarya</taxon>
        <taxon>Basidiomycota</taxon>
        <taxon>Agaricomycotina</taxon>
        <taxon>Agaricomycetes</taxon>
        <taxon>Agaricomycetidae</taxon>
        <taxon>Agaricales</taxon>
        <taxon>Marasmiineae</taxon>
        <taxon>Marasmiaceae</taxon>
        <taxon>Moniliophthora</taxon>
    </lineage>
</organism>
<dbReference type="InterPro" id="IPR001117">
    <property type="entry name" value="Cu-oxidase_2nd"/>
</dbReference>
<evidence type="ECO:0000256" key="3">
    <source>
        <dbReference type="ARBA" id="ARBA00023002"/>
    </source>
</evidence>
<dbReference type="SUPFAM" id="SSF49503">
    <property type="entry name" value="Cupredoxins"/>
    <property type="match status" value="3"/>
</dbReference>
<dbReference type="InterPro" id="IPR008972">
    <property type="entry name" value="Cupredoxin"/>
</dbReference>
<protein>
    <recommendedName>
        <fullName evidence="13">Laccase</fullName>
    </recommendedName>
</protein>
<keyword evidence="3" id="KW-0560">Oxidoreductase</keyword>
<accession>A0A0W0F6X8</accession>
<evidence type="ECO:0000313" key="12">
    <source>
        <dbReference type="Proteomes" id="UP000054988"/>
    </source>
</evidence>